<feature type="region of interest" description="Disordered" evidence="1">
    <location>
        <begin position="200"/>
        <end position="266"/>
    </location>
</feature>
<feature type="compositionally biased region" description="Acidic residues" evidence="1">
    <location>
        <begin position="218"/>
        <end position="231"/>
    </location>
</feature>
<feature type="region of interest" description="Disordered" evidence="1">
    <location>
        <begin position="113"/>
        <end position="187"/>
    </location>
</feature>
<feature type="compositionally biased region" description="Basic and acidic residues" evidence="1">
    <location>
        <begin position="509"/>
        <end position="519"/>
    </location>
</feature>
<feature type="region of interest" description="Disordered" evidence="1">
    <location>
        <begin position="417"/>
        <end position="542"/>
    </location>
</feature>
<dbReference type="OrthoDB" id="427644at2759"/>
<evidence type="ECO:0000256" key="1">
    <source>
        <dbReference type="SAM" id="MobiDB-lite"/>
    </source>
</evidence>
<feature type="compositionally biased region" description="Acidic residues" evidence="1">
    <location>
        <begin position="384"/>
        <end position="394"/>
    </location>
</feature>
<evidence type="ECO:0000313" key="3">
    <source>
        <dbReference type="Proteomes" id="UP000287033"/>
    </source>
</evidence>
<proteinExistence type="predicted"/>
<dbReference type="AlphaFoldDB" id="A0A401RX24"/>
<feature type="region of interest" description="Disordered" evidence="1">
    <location>
        <begin position="287"/>
        <end position="400"/>
    </location>
</feature>
<accession>A0A401RX24</accession>
<protein>
    <submittedName>
        <fullName evidence="2">Uncharacterized protein</fullName>
    </submittedName>
</protein>
<feature type="compositionally biased region" description="Basic and acidic residues" evidence="1">
    <location>
        <begin position="129"/>
        <end position="139"/>
    </location>
</feature>
<dbReference type="EMBL" id="BEZZ01000016">
    <property type="protein sequence ID" value="GCC22704.1"/>
    <property type="molecule type" value="Genomic_DNA"/>
</dbReference>
<name>A0A401RX24_CHIPU</name>
<keyword evidence="3" id="KW-1185">Reference proteome</keyword>
<comment type="caution">
    <text evidence="2">The sequence shown here is derived from an EMBL/GenBank/DDBJ whole genome shotgun (WGS) entry which is preliminary data.</text>
</comment>
<feature type="compositionally biased region" description="Basic and acidic residues" evidence="1">
    <location>
        <begin position="176"/>
        <end position="186"/>
    </location>
</feature>
<organism evidence="2 3">
    <name type="scientific">Chiloscyllium punctatum</name>
    <name type="common">Brownbanded bambooshark</name>
    <name type="synonym">Hemiscyllium punctatum</name>
    <dbReference type="NCBI Taxonomy" id="137246"/>
    <lineage>
        <taxon>Eukaryota</taxon>
        <taxon>Metazoa</taxon>
        <taxon>Chordata</taxon>
        <taxon>Craniata</taxon>
        <taxon>Vertebrata</taxon>
        <taxon>Chondrichthyes</taxon>
        <taxon>Elasmobranchii</taxon>
        <taxon>Galeomorphii</taxon>
        <taxon>Galeoidea</taxon>
        <taxon>Orectolobiformes</taxon>
        <taxon>Hemiscylliidae</taxon>
        <taxon>Chiloscyllium</taxon>
    </lineage>
</organism>
<gene>
    <name evidence="2" type="ORF">chiPu_0001092</name>
</gene>
<evidence type="ECO:0000313" key="2">
    <source>
        <dbReference type="EMBL" id="GCC22704.1"/>
    </source>
</evidence>
<sequence>MKAIHTIEKLTDNITEKCFLPCVGKAAELLAHRPGKGASCTEHVSEEGTTLCKETATADGRISSTELAFVLSASPGAAAAADAGGCRRDIGHGLRAKGCWPFANMGNQDGKLRKAAAGAGDGPEWAEDALSRDAAESGKGRKSHPKHGKGGEGRKKKSESSRSVFSIRKRKAPARGKNEACGSRDDADAEGLARRALASEELDSVHSATKTPDISISADDEGGLTDTEAEQLDIRAGESLRAGSVLRDAGQRGLLSSSSDTDGYSFHSAAEHEDLLSDIQHAIGLQLSPFPAERQPPRGLEEPSEAVASPRPGGEDAATAATRGRGSSPGLSPVQSLGGDAERQRRVSMETVSEVPAAPAPVNGVEHPPTCPTDGSTSALTDADQSELQEEDGGDLLPSDAEVFLDAIHSARRILFPTPSTDPLRQHKPFPGSSPAAVRPYPPVNAIFVRTTTRQLSSPSHSPSASPSQSPLFQRRRRAADLKRSSGQRRQQRLPSARGSLSRSADWTEEVKPRREGAIKKAGSVDTLQQSESPATPFVGPVKRPSLSASSYPEIFTGKFDFLKKIFHCPINFTCTTF</sequence>
<feature type="compositionally biased region" description="Low complexity" evidence="1">
    <location>
        <begin position="457"/>
        <end position="471"/>
    </location>
</feature>
<dbReference type="OMA" id="WTHEISD"/>
<dbReference type="Proteomes" id="UP000287033">
    <property type="component" value="Unassembled WGS sequence"/>
</dbReference>
<dbReference type="STRING" id="137246.A0A401RX24"/>
<reference evidence="2 3" key="1">
    <citation type="journal article" date="2018" name="Nat. Ecol. Evol.">
        <title>Shark genomes provide insights into elasmobranch evolution and the origin of vertebrates.</title>
        <authorList>
            <person name="Hara Y"/>
            <person name="Yamaguchi K"/>
            <person name="Onimaru K"/>
            <person name="Kadota M"/>
            <person name="Koyanagi M"/>
            <person name="Keeley SD"/>
            <person name="Tatsumi K"/>
            <person name="Tanaka K"/>
            <person name="Motone F"/>
            <person name="Kageyama Y"/>
            <person name="Nozu R"/>
            <person name="Adachi N"/>
            <person name="Nishimura O"/>
            <person name="Nakagawa R"/>
            <person name="Tanegashima C"/>
            <person name="Kiyatake I"/>
            <person name="Matsumoto R"/>
            <person name="Murakumo K"/>
            <person name="Nishida K"/>
            <person name="Terakita A"/>
            <person name="Kuratani S"/>
            <person name="Sato K"/>
            <person name="Hyodo S Kuraku.S."/>
        </authorList>
    </citation>
    <scope>NUCLEOTIDE SEQUENCE [LARGE SCALE GENOMIC DNA]</scope>
</reference>